<keyword evidence="1" id="KW-0547">Nucleotide-binding</keyword>
<feature type="compositionally biased region" description="Polar residues" evidence="4">
    <location>
        <begin position="386"/>
        <end position="402"/>
    </location>
</feature>
<evidence type="ECO:0000313" key="5">
    <source>
        <dbReference type="EMBL" id="CAE8663445.1"/>
    </source>
</evidence>
<dbReference type="AlphaFoldDB" id="A0A813J443"/>
<accession>A0A813J443</accession>
<evidence type="ECO:0000256" key="1">
    <source>
        <dbReference type="ARBA" id="ARBA00022741"/>
    </source>
</evidence>
<dbReference type="InterPro" id="IPR043129">
    <property type="entry name" value="ATPase_NBD"/>
</dbReference>
<evidence type="ECO:0000256" key="3">
    <source>
        <dbReference type="ARBA" id="ARBA00022993"/>
    </source>
</evidence>
<dbReference type="PANTHER" id="PTHR12280">
    <property type="entry name" value="PANTOTHENATE KINASE"/>
    <property type="match status" value="1"/>
</dbReference>
<feature type="region of interest" description="Disordered" evidence="4">
    <location>
        <begin position="386"/>
        <end position="407"/>
    </location>
</feature>
<feature type="non-terminal residue" evidence="5">
    <location>
        <position position="1"/>
    </location>
</feature>
<sequence>VLAQSAARCPSASALRRAVAELRGGANGEGDGSEDVAGGFCTGEEAEDAEFEGGAGSAHAIARGAGGSGGGGSGGGEVSTEQALRQLRAAPGVLGLDIGGTLAKLALMQAADEPFLFPANFGETGQYHADLSFQLRIDGLWQEVRFLSGSTSLLERVLHRLEDAASPQGDPSKSGAKARRVVASGGGAHRLASLLLHAMKVEVVPFKEMESLVSGLTFLHAYGPEDEVFEVVGCGEQRQVEWPSPLFPCIMVNIGSGVSILRVDGGSEDPMHGTRTFTRLGGTPTGGGTFLGLARLLTSAKTFKEALELAQRGDAARVNKLVSDIYGRDGSQNLGLPAGLTAVHFGKLVNPDTLSDFEEADVAAALLVMVTQASAVLARAFAQGVAGSQPSSNSQPGTASAEKSSKHICRSRSMPLDALNSPSAGSVLRAQLLGPAAYPGHRRTPVFFVGGFLAENPKSWDILSRAFLHMASGDDVDAAKVRLKRDASVGDLKEKLSSQASHEKQHIFPASHEKQQIAPDVATADKAVDIVEQTSLFMSLVACLVWPCICALPLCLTLGGTAYRSV</sequence>
<evidence type="ECO:0000256" key="4">
    <source>
        <dbReference type="SAM" id="MobiDB-lite"/>
    </source>
</evidence>
<feature type="region of interest" description="Disordered" evidence="4">
    <location>
        <begin position="60"/>
        <end position="79"/>
    </location>
</feature>
<gene>
    <name evidence="5" type="ORF">PGLA2088_LOCUS15253</name>
</gene>
<dbReference type="SUPFAM" id="SSF53067">
    <property type="entry name" value="Actin-like ATPase domain"/>
    <property type="match status" value="2"/>
</dbReference>
<dbReference type="InterPro" id="IPR004567">
    <property type="entry name" value="Type_II_PanK"/>
</dbReference>
<evidence type="ECO:0008006" key="7">
    <source>
        <dbReference type="Google" id="ProtNLM"/>
    </source>
</evidence>
<dbReference type="GO" id="GO:0015937">
    <property type="term" value="P:coenzyme A biosynthetic process"/>
    <property type="evidence" value="ECO:0007669"/>
    <property type="project" value="UniProtKB-KW"/>
</dbReference>
<feature type="compositionally biased region" description="Gly residues" evidence="4">
    <location>
        <begin position="64"/>
        <end position="77"/>
    </location>
</feature>
<reference evidence="5" key="1">
    <citation type="submission" date="2021-02" db="EMBL/GenBank/DDBJ databases">
        <authorList>
            <person name="Dougan E. K."/>
            <person name="Rhodes N."/>
            <person name="Thang M."/>
            <person name="Chan C."/>
        </authorList>
    </citation>
    <scope>NUCLEOTIDE SEQUENCE</scope>
</reference>
<protein>
    <recommendedName>
        <fullName evidence="7">Pantothenate kinase</fullName>
    </recommendedName>
</protein>
<keyword evidence="2" id="KW-0067">ATP-binding</keyword>
<dbReference type="Gene3D" id="3.30.420.40">
    <property type="match status" value="1"/>
</dbReference>
<evidence type="ECO:0000256" key="2">
    <source>
        <dbReference type="ARBA" id="ARBA00022840"/>
    </source>
</evidence>
<dbReference type="Proteomes" id="UP000626109">
    <property type="component" value="Unassembled WGS sequence"/>
</dbReference>
<keyword evidence="3" id="KW-0173">Coenzyme A biosynthesis</keyword>
<proteinExistence type="predicted"/>
<dbReference type="Gene3D" id="3.30.420.510">
    <property type="match status" value="1"/>
</dbReference>
<evidence type="ECO:0000313" key="6">
    <source>
        <dbReference type="Proteomes" id="UP000626109"/>
    </source>
</evidence>
<dbReference type="GO" id="GO:0004594">
    <property type="term" value="F:pantothenate kinase activity"/>
    <property type="evidence" value="ECO:0007669"/>
    <property type="project" value="TreeGrafter"/>
</dbReference>
<feature type="non-terminal residue" evidence="5">
    <location>
        <position position="566"/>
    </location>
</feature>
<comment type="caution">
    <text evidence="5">The sequence shown here is derived from an EMBL/GenBank/DDBJ whole genome shotgun (WGS) entry which is preliminary data.</text>
</comment>
<dbReference type="GO" id="GO:0005829">
    <property type="term" value="C:cytosol"/>
    <property type="evidence" value="ECO:0007669"/>
    <property type="project" value="TreeGrafter"/>
</dbReference>
<dbReference type="Pfam" id="PF03630">
    <property type="entry name" value="Fumble"/>
    <property type="match status" value="1"/>
</dbReference>
<dbReference type="PANTHER" id="PTHR12280:SF20">
    <property type="entry name" value="4'-PHOSPHOPANTETHEINE PHOSPHATASE"/>
    <property type="match status" value="1"/>
</dbReference>
<organism evidence="5 6">
    <name type="scientific">Polarella glacialis</name>
    <name type="common">Dinoflagellate</name>
    <dbReference type="NCBI Taxonomy" id="89957"/>
    <lineage>
        <taxon>Eukaryota</taxon>
        <taxon>Sar</taxon>
        <taxon>Alveolata</taxon>
        <taxon>Dinophyceae</taxon>
        <taxon>Suessiales</taxon>
        <taxon>Suessiaceae</taxon>
        <taxon>Polarella</taxon>
    </lineage>
</organism>
<dbReference type="GO" id="GO:0005524">
    <property type="term" value="F:ATP binding"/>
    <property type="evidence" value="ECO:0007669"/>
    <property type="project" value="UniProtKB-KW"/>
</dbReference>
<dbReference type="EMBL" id="CAJNNW010018778">
    <property type="protein sequence ID" value="CAE8663445.1"/>
    <property type="molecule type" value="Genomic_DNA"/>
</dbReference>
<name>A0A813J443_POLGL</name>